<keyword evidence="2" id="KW-1185">Reference proteome</keyword>
<accession>A0ABX4PID0</accession>
<evidence type="ECO:0000313" key="1">
    <source>
        <dbReference type="EMBL" id="PKA14636.1"/>
    </source>
</evidence>
<name>A0ABX4PID0_9LEPT</name>
<dbReference type="Proteomes" id="UP000231857">
    <property type="component" value="Unassembled WGS sequence"/>
</dbReference>
<gene>
    <name evidence="1" type="ORF">CH363_17910</name>
</gene>
<dbReference type="EMBL" id="NPEI01000015">
    <property type="protein sequence ID" value="PKA14636.1"/>
    <property type="molecule type" value="Genomic_DNA"/>
</dbReference>
<protein>
    <submittedName>
        <fullName evidence="1">Uncharacterized protein</fullName>
    </submittedName>
</protein>
<evidence type="ECO:0000313" key="2">
    <source>
        <dbReference type="Proteomes" id="UP000231857"/>
    </source>
</evidence>
<reference evidence="1 2" key="1">
    <citation type="submission" date="2017-07" db="EMBL/GenBank/DDBJ databases">
        <title>Leptospira spp. isolated from tropical soils.</title>
        <authorList>
            <person name="Thibeaux R."/>
            <person name="Iraola G."/>
            <person name="Ferres I."/>
            <person name="Bierque E."/>
            <person name="Girault D."/>
            <person name="Soupe-Gilbert M.-E."/>
            <person name="Picardeau M."/>
            <person name="Goarant C."/>
        </authorList>
    </citation>
    <scope>NUCLEOTIDE SEQUENCE [LARGE SCALE GENOMIC DNA]</scope>
    <source>
        <strain evidence="1 2">ATI7-C-A2</strain>
    </source>
</reference>
<comment type="caution">
    <text evidence="1">The sequence shown here is derived from an EMBL/GenBank/DDBJ whole genome shotgun (WGS) entry which is preliminary data.</text>
</comment>
<proteinExistence type="predicted"/>
<sequence length="105" mass="11476">MNTGPSTQFVAALFVLSHVKVGQKLVLKSTTTDLTRIIQDNLDFGTQDGCPPQFYDTTHPIAITTYTANEIVFVVHVSGNYSLDVLSSPIRTFDAAPTDVTMQLQ</sequence>
<organism evidence="1 2">
    <name type="scientific">Leptospira haakeii</name>
    <dbReference type="NCBI Taxonomy" id="2023198"/>
    <lineage>
        <taxon>Bacteria</taxon>
        <taxon>Pseudomonadati</taxon>
        <taxon>Spirochaetota</taxon>
        <taxon>Spirochaetia</taxon>
        <taxon>Leptospirales</taxon>
        <taxon>Leptospiraceae</taxon>
        <taxon>Leptospira</taxon>
    </lineage>
</organism>